<accession>A0AAD3S4Q4</accession>
<dbReference type="EMBL" id="BSYO01000004">
    <property type="protein sequence ID" value="GMH04145.1"/>
    <property type="molecule type" value="Genomic_DNA"/>
</dbReference>
<keyword evidence="2" id="KW-1185">Reference proteome</keyword>
<name>A0AAD3S4Q4_NEPGR</name>
<proteinExistence type="predicted"/>
<comment type="caution">
    <text evidence="1">The sequence shown here is derived from an EMBL/GenBank/DDBJ whole genome shotgun (WGS) entry which is preliminary data.</text>
</comment>
<sequence>MTEKSRLELSDEVEALISKGIQISSAAQDTLRTCSKDGDNRCGEAQSGSWADMVVGSEGSGKKPAFSFVEAMARGIWGKEINFWPPVVVIPSNDKDLISNCSGIALVEDRDLCADGSIGVGALDLSNSFSTLENPGGEVQREDLIGLKVKGPDLAPVIPSTKLQLDAPWAVLGDFNTLSSPLEMIRGRFDSSSSRAMDSCIGSCGLEDL</sequence>
<reference evidence="1" key="1">
    <citation type="submission" date="2023-05" db="EMBL/GenBank/DDBJ databases">
        <title>Nepenthes gracilis genome sequencing.</title>
        <authorList>
            <person name="Fukushima K."/>
        </authorList>
    </citation>
    <scope>NUCLEOTIDE SEQUENCE</scope>
    <source>
        <strain evidence="1">SING2019-196</strain>
    </source>
</reference>
<protein>
    <submittedName>
        <fullName evidence="1">Uncharacterized protein</fullName>
    </submittedName>
</protein>
<evidence type="ECO:0000313" key="2">
    <source>
        <dbReference type="Proteomes" id="UP001279734"/>
    </source>
</evidence>
<gene>
    <name evidence="1" type="ORF">Nepgr_005984</name>
</gene>
<evidence type="ECO:0000313" key="1">
    <source>
        <dbReference type="EMBL" id="GMH04145.1"/>
    </source>
</evidence>
<dbReference type="AlphaFoldDB" id="A0AAD3S4Q4"/>
<dbReference type="Proteomes" id="UP001279734">
    <property type="component" value="Unassembled WGS sequence"/>
</dbReference>
<organism evidence="1 2">
    <name type="scientific">Nepenthes gracilis</name>
    <name type="common">Slender pitcher plant</name>
    <dbReference type="NCBI Taxonomy" id="150966"/>
    <lineage>
        <taxon>Eukaryota</taxon>
        <taxon>Viridiplantae</taxon>
        <taxon>Streptophyta</taxon>
        <taxon>Embryophyta</taxon>
        <taxon>Tracheophyta</taxon>
        <taxon>Spermatophyta</taxon>
        <taxon>Magnoliopsida</taxon>
        <taxon>eudicotyledons</taxon>
        <taxon>Gunneridae</taxon>
        <taxon>Pentapetalae</taxon>
        <taxon>Caryophyllales</taxon>
        <taxon>Nepenthaceae</taxon>
        <taxon>Nepenthes</taxon>
    </lineage>
</organism>